<proteinExistence type="predicted"/>
<dbReference type="Pfam" id="PF14035">
    <property type="entry name" value="YlzJ"/>
    <property type="match status" value="1"/>
</dbReference>
<organism evidence="1 2">
    <name type="scientific">Pontibacillus salicampi</name>
    <dbReference type="NCBI Taxonomy" id="1449801"/>
    <lineage>
        <taxon>Bacteria</taxon>
        <taxon>Bacillati</taxon>
        <taxon>Bacillota</taxon>
        <taxon>Bacilli</taxon>
        <taxon>Bacillales</taxon>
        <taxon>Bacillaceae</taxon>
        <taxon>Pontibacillus</taxon>
    </lineage>
</organism>
<evidence type="ECO:0000313" key="2">
    <source>
        <dbReference type="Proteomes" id="UP001589836"/>
    </source>
</evidence>
<evidence type="ECO:0000313" key="1">
    <source>
        <dbReference type="EMBL" id="MFC0524197.1"/>
    </source>
</evidence>
<name>A0ABV6LP84_9BACI</name>
<dbReference type="InterPro" id="IPR025619">
    <property type="entry name" value="YlzJ"/>
</dbReference>
<accession>A0ABV6LP84</accession>
<keyword evidence="2" id="KW-1185">Reference proteome</keyword>
<dbReference type="EMBL" id="JBHLTP010000009">
    <property type="protein sequence ID" value="MFC0524197.1"/>
    <property type="molecule type" value="Genomic_DNA"/>
</dbReference>
<dbReference type="RefSeq" id="WP_377347901.1">
    <property type="nucleotide sequence ID" value="NZ_JBHLTP010000009.1"/>
</dbReference>
<protein>
    <submittedName>
        <fullName evidence="1">YlzJ-like family protein</fullName>
    </submittedName>
</protein>
<comment type="caution">
    <text evidence="1">The sequence shown here is derived from an EMBL/GenBank/DDBJ whole genome shotgun (WGS) entry which is preliminary data.</text>
</comment>
<reference evidence="1 2" key="1">
    <citation type="submission" date="2024-09" db="EMBL/GenBank/DDBJ databases">
        <authorList>
            <person name="Sun Q."/>
            <person name="Mori K."/>
        </authorList>
    </citation>
    <scope>NUCLEOTIDE SEQUENCE [LARGE SCALE GENOMIC DNA]</scope>
    <source>
        <strain evidence="1 2">NCAIM B.02529</strain>
    </source>
</reference>
<sequence length="74" mass="8632">MIHYTPLSEHDIYEDDPTEYEQHKIISLQGTTMKVQQMEDGSFQVLQLLSTDPLDYLNASYTPGMRLDFNDFQS</sequence>
<gene>
    <name evidence="1" type="ORF">ACFFGV_11540</name>
</gene>
<dbReference type="Proteomes" id="UP001589836">
    <property type="component" value="Unassembled WGS sequence"/>
</dbReference>